<dbReference type="NCBIfam" id="NF045616">
    <property type="entry name" value="Acin_mostly_LP"/>
    <property type="match status" value="1"/>
</dbReference>
<dbReference type="InterPro" id="IPR054658">
    <property type="entry name" value="Extrcyto_LP"/>
</dbReference>
<gene>
    <name evidence="2" type="ORF">F2A31_05795</name>
</gene>
<feature type="signal peptide" evidence="1">
    <location>
        <begin position="1"/>
        <end position="15"/>
    </location>
</feature>
<dbReference type="EMBL" id="CP043909">
    <property type="protein sequence ID" value="QER39239.1"/>
    <property type="molecule type" value="Genomic_DNA"/>
</dbReference>
<keyword evidence="3" id="KW-1185">Reference proteome</keyword>
<reference evidence="2 3" key="1">
    <citation type="submission" date="2019-09" db="EMBL/GenBank/DDBJ databases">
        <title>Acinetobacter sp. C16S1 isolated from saline soil.</title>
        <authorList>
            <person name="Xu L."/>
            <person name="Sun J.-Q."/>
        </authorList>
    </citation>
    <scope>NUCLEOTIDE SEQUENCE [LARGE SCALE GENOMIC DNA]</scope>
    <source>
        <strain evidence="2 3">C16S1</strain>
    </source>
</reference>
<organism evidence="2 3">
    <name type="scientific">Acinetobacter suaedae</name>
    <dbReference type="NCBI Taxonomy" id="2609668"/>
    <lineage>
        <taxon>Bacteria</taxon>
        <taxon>Pseudomonadati</taxon>
        <taxon>Pseudomonadota</taxon>
        <taxon>Gammaproteobacteria</taxon>
        <taxon>Moraxellales</taxon>
        <taxon>Moraxellaceae</taxon>
        <taxon>Acinetobacter</taxon>
    </lineage>
</organism>
<keyword evidence="1" id="KW-0732">Signal</keyword>
<accession>A0A5P1UQP6</accession>
<dbReference type="Proteomes" id="UP000325177">
    <property type="component" value="Chromosome"/>
</dbReference>
<evidence type="ECO:0000313" key="2">
    <source>
        <dbReference type="EMBL" id="QER39239.1"/>
    </source>
</evidence>
<name>A0A5P1UQP6_9GAMM</name>
<protein>
    <submittedName>
        <fullName evidence="2">Uncharacterized protein</fullName>
    </submittedName>
</protein>
<dbReference type="KEGG" id="asue:F2A31_05795"/>
<dbReference type="RefSeq" id="WP_150025571.1">
    <property type="nucleotide sequence ID" value="NZ_CP043909.1"/>
</dbReference>
<dbReference type="AlphaFoldDB" id="A0A5P1UQP6"/>
<evidence type="ECO:0000313" key="3">
    <source>
        <dbReference type="Proteomes" id="UP000325177"/>
    </source>
</evidence>
<sequence length="160" mass="18027">MLGLFILFLSGHAFANQLHEQLYLSKTQNSLCLYTNNPNSKLRDDNIALINLGIPGSNARSVSEVVVDNLKAPPRHKSDCLLFSLKDVTESGPYSLILDMDKTYAANFCLVVDDKKNTSIHKLGSQLQRQQSEYKNPFSISLEIKKILYKIKSFFSSLIK</sequence>
<proteinExistence type="predicted"/>
<feature type="chain" id="PRO_5024882582" evidence="1">
    <location>
        <begin position="16"/>
        <end position="160"/>
    </location>
</feature>
<evidence type="ECO:0000256" key="1">
    <source>
        <dbReference type="SAM" id="SignalP"/>
    </source>
</evidence>